<dbReference type="GO" id="GO:0005886">
    <property type="term" value="C:plasma membrane"/>
    <property type="evidence" value="ECO:0007669"/>
    <property type="project" value="TreeGrafter"/>
</dbReference>
<dbReference type="GO" id="GO:0017004">
    <property type="term" value="P:cytochrome complex assembly"/>
    <property type="evidence" value="ECO:0007669"/>
    <property type="project" value="UniProtKB-KW"/>
</dbReference>
<feature type="transmembrane region" description="Helical" evidence="7">
    <location>
        <begin position="184"/>
        <end position="209"/>
    </location>
</feature>
<feature type="transmembrane region" description="Helical" evidence="7">
    <location>
        <begin position="127"/>
        <end position="145"/>
    </location>
</feature>
<feature type="transmembrane region" description="Helical" evidence="7">
    <location>
        <begin position="245"/>
        <end position="268"/>
    </location>
</feature>
<gene>
    <name evidence="9" type="ORF">HNR73_007183</name>
</gene>
<evidence type="ECO:0000256" key="4">
    <source>
        <dbReference type="ARBA" id="ARBA00022989"/>
    </source>
</evidence>
<feature type="region of interest" description="Disordered" evidence="6">
    <location>
        <begin position="52"/>
        <end position="71"/>
    </location>
</feature>
<organism evidence="9 10">
    <name type="scientific">Phytomonospora endophytica</name>
    <dbReference type="NCBI Taxonomy" id="714109"/>
    <lineage>
        <taxon>Bacteria</taxon>
        <taxon>Bacillati</taxon>
        <taxon>Actinomycetota</taxon>
        <taxon>Actinomycetes</taxon>
        <taxon>Micromonosporales</taxon>
        <taxon>Micromonosporaceae</taxon>
        <taxon>Phytomonospora</taxon>
    </lineage>
</organism>
<evidence type="ECO:0000256" key="5">
    <source>
        <dbReference type="ARBA" id="ARBA00023136"/>
    </source>
</evidence>
<evidence type="ECO:0000256" key="1">
    <source>
        <dbReference type="ARBA" id="ARBA00004141"/>
    </source>
</evidence>
<feature type="transmembrane region" description="Helical" evidence="7">
    <location>
        <begin position="308"/>
        <end position="331"/>
    </location>
</feature>
<accession>A0A841G3K1</accession>
<dbReference type="AlphaFoldDB" id="A0A841G3K1"/>
<keyword evidence="10" id="KW-1185">Reference proteome</keyword>
<evidence type="ECO:0000256" key="3">
    <source>
        <dbReference type="ARBA" id="ARBA00022748"/>
    </source>
</evidence>
<keyword evidence="5 7" id="KW-0472">Membrane</keyword>
<keyword evidence="2 7" id="KW-0812">Transmembrane</keyword>
<evidence type="ECO:0000256" key="6">
    <source>
        <dbReference type="SAM" id="MobiDB-lite"/>
    </source>
</evidence>
<evidence type="ECO:0000256" key="7">
    <source>
        <dbReference type="SAM" id="Phobius"/>
    </source>
</evidence>
<feature type="transmembrane region" description="Helical" evidence="7">
    <location>
        <begin position="93"/>
        <end position="115"/>
    </location>
</feature>
<dbReference type="RefSeq" id="WP_184792383.1">
    <property type="nucleotide sequence ID" value="NZ_BONT01000077.1"/>
</dbReference>
<keyword evidence="4 7" id="KW-1133">Transmembrane helix</keyword>
<feature type="transmembrane region" description="Helical" evidence="7">
    <location>
        <begin position="283"/>
        <end position="301"/>
    </location>
</feature>
<dbReference type="InterPro" id="IPR045062">
    <property type="entry name" value="Cyt_c_biogenesis_CcsA/CcmC"/>
</dbReference>
<comment type="subcellular location">
    <subcellularLocation>
        <location evidence="1">Membrane</location>
        <topology evidence="1">Multi-pass membrane protein</topology>
    </subcellularLocation>
</comment>
<evidence type="ECO:0000259" key="8">
    <source>
        <dbReference type="Pfam" id="PF01578"/>
    </source>
</evidence>
<evidence type="ECO:0000256" key="2">
    <source>
        <dbReference type="ARBA" id="ARBA00022692"/>
    </source>
</evidence>
<keyword evidence="3" id="KW-0201">Cytochrome c-type biogenesis</keyword>
<dbReference type="Proteomes" id="UP000548476">
    <property type="component" value="Unassembled WGS sequence"/>
</dbReference>
<dbReference type="Pfam" id="PF01578">
    <property type="entry name" value="Cytochrom_C_asm"/>
    <property type="match status" value="1"/>
</dbReference>
<dbReference type="PANTHER" id="PTHR30071">
    <property type="entry name" value="HEME EXPORTER PROTEIN C"/>
    <property type="match status" value="1"/>
</dbReference>
<protein>
    <submittedName>
        <fullName evidence="9">Cytochrome c-type biogenesis protein CcsB</fullName>
    </submittedName>
</protein>
<dbReference type="InterPro" id="IPR002541">
    <property type="entry name" value="Cyt_c_assembly"/>
</dbReference>
<dbReference type="InterPro" id="IPR017562">
    <property type="entry name" value="Cyt_c_biogenesis_CcsA"/>
</dbReference>
<feature type="transmembrane region" description="Helical" evidence="7">
    <location>
        <begin position="15"/>
        <end position="32"/>
    </location>
</feature>
<proteinExistence type="predicted"/>
<name>A0A841G3K1_9ACTN</name>
<evidence type="ECO:0000313" key="10">
    <source>
        <dbReference type="Proteomes" id="UP000548476"/>
    </source>
</evidence>
<feature type="transmembrane region" description="Helical" evidence="7">
    <location>
        <begin position="152"/>
        <end position="172"/>
    </location>
</feature>
<dbReference type="EMBL" id="JACHGT010000021">
    <property type="protein sequence ID" value="MBB6039289.1"/>
    <property type="molecule type" value="Genomic_DNA"/>
</dbReference>
<reference evidence="9 10" key="1">
    <citation type="submission" date="2020-08" db="EMBL/GenBank/DDBJ databases">
        <title>Genomic Encyclopedia of Type Strains, Phase IV (KMG-IV): sequencing the most valuable type-strain genomes for metagenomic binning, comparative biology and taxonomic classification.</title>
        <authorList>
            <person name="Goeker M."/>
        </authorList>
    </citation>
    <scope>NUCLEOTIDE SEQUENCE [LARGE SCALE GENOMIC DNA]</scope>
    <source>
        <strain evidence="9 10">YIM 65646</strain>
    </source>
</reference>
<dbReference type="PANTHER" id="PTHR30071:SF1">
    <property type="entry name" value="CYTOCHROME B_B6 PROTEIN-RELATED"/>
    <property type="match status" value="1"/>
</dbReference>
<feature type="domain" description="Cytochrome c assembly protein" evidence="8">
    <location>
        <begin position="121"/>
        <end position="335"/>
    </location>
</feature>
<dbReference type="NCBIfam" id="TIGR03144">
    <property type="entry name" value="cytochr_II_ccsB"/>
    <property type="match status" value="1"/>
</dbReference>
<dbReference type="GO" id="GO:0020037">
    <property type="term" value="F:heme binding"/>
    <property type="evidence" value="ECO:0007669"/>
    <property type="project" value="InterPro"/>
</dbReference>
<comment type="caution">
    <text evidence="9">The sequence shown here is derived from an EMBL/GenBank/DDBJ whole genome shotgun (WGS) entry which is preliminary data.</text>
</comment>
<sequence length="340" mass="36859">MPDVDATLANTADKLFVATIVFYAVAMLGYALEYAFGRKAAAVAGARSKVLAGAGGPDHAETSDVDDGEDGHVDERAERLGITMNQANRAGVVALWLTWIGAALHLSCLVLRAWSVGRVPWGNMYEFIIAVCLVGVGTWLVVVATGLAARRLGLFTTLVAILLLGTATRLYTEAAPLVPALNSYWIAIHVTAAVLASGIFMVGFVPAALQIIRRRYDQVEGSGRKPRFPITLGERLPAVENLERLVFKLHVFAFPLWTFGVIAGAVWAERAWGRYWGWDPKEIWSFIAWVVYAAYLHARATGPGGRKLAPWIVVLGWVTMIINLFGVNLVVSGLHSYAGV</sequence>
<evidence type="ECO:0000313" key="9">
    <source>
        <dbReference type="EMBL" id="MBB6039289.1"/>
    </source>
</evidence>